<dbReference type="InterPro" id="IPR027417">
    <property type="entry name" value="P-loop_NTPase"/>
</dbReference>
<dbReference type="InterPro" id="IPR058651">
    <property type="entry name" value="HTH_VMAP-M9"/>
</dbReference>
<reference evidence="3" key="1">
    <citation type="submission" date="2016-10" db="EMBL/GenBank/DDBJ databases">
        <title>Comparative genomics uncovers the prolific and rare metabolic potential of the cyanobacterial genus Moorea.</title>
        <authorList>
            <person name="Leao T."/>
            <person name="Castelao G."/>
            <person name="Korobeynikov A."/>
            <person name="Monroe E.A."/>
            <person name="Podell S."/>
            <person name="Glukhov E."/>
            <person name="Allen E."/>
            <person name="Gerwick W.H."/>
            <person name="Gerwick L."/>
        </authorList>
    </citation>
    <scope>NUCLEOTIDE SEQUENCE [LARGE SCALE GENOMIC DNA]</scope>
    <source>
        <strain evidence="3">PAL-8-15-08-1</strain>
    </source>
</reference>
<name>A0A1D8TU52_9CYAN</name>
<gene>
    <name evidence="2" type="ORF">BJP34_17535</name>
</gene>
<dbReference type="AlphaFoldDB" id="A0A1D8TU52"/>
<evidence type="ECO:0000259" key="1">
    <source>
        <dbReference type="Pfam" id="PF26355"/>
    </source>
</evidence>
<protein>
    <recommendedName>
        <fullName evidence="1">vWA-MoxR associated protein N-terminal HTH domain-containing protein</fullName>
    </recommendedName>
</protein>
<dbReference type="SUPFAM" id="SSF52540">
    <property type="entry name" value="P-loop containing nucleoside triphosphate hydrolases"/>
    <property type="match status" value="1"/>
</dbReference>
<dbReference type="OrthoDB" id="502668at2"/>
<dbReference type="EMBL" id="CP017599">
    <property type="protein sequence ID" value="AOX01006.1"/>
    <property type="molecule type" value="Genomic_DNA"/>
</dbReference>
<evidence type="ECO:0000313" key="3">
    <source>
        <dbReference type="Proteomes" id="UP000177870"/>
    </source>
</evidence>
<sequence length="439" mass="50367">MTVDQLIDVLTVMGYTKLTSLQKWILYQAWEEKTYTEMAEEIHYGSEYLRRIASKLWLLLSKFFDKPITKGNFKPVLASIPLNPLHQERIEQYYQSLSQCPTFPIGVVPLSSAFYIKRPPVEEMAYQAIEQLGSLILIRSPKETGKTSLMLRILDRAKSLGYGTVLINFAQAERGILSNLDRLLRWLCANLSNQLVLAKQLDDYWDEDIGSKASCSSFFQGHILESLEQPLVLAVDEVNRLLEHTETALDFFPLLRSWSEAAKQVTPWQKLRLVVAYSTEVDIPVTIADYLSNLGLPIELPQFNPQQIQQLAQVYGLDWFRGQASEKLMAMVGGHPKLVQLALYHLACQNLSLEKLLEQAPTREGIYRDHLLLKLTRLRQNAELATFFNKVIQTDRGVELDSILINRLKNIGLITFDENHVMPSCDLYRQYFLAQLNEK</sequence>
<dbReference type="Gene3D" id="3.40.50.300">
    <property type="entry name" value="P-loop containing nucleotide triphosphate hydrolases"/>
    <property type="match status" value="1"/>
</dbReference>
<proteinExistence type="predicted"/>
<dbReference type="STRING" id="1458985.BJP34_17535"/>
<dbReference type="KEGG" id="mpro:BJP34_17535"/>
<dbReference type="Proteomes" id="UP000177870">
    <property type="component" value="Chromosome"/>
</dbReference>
<dbReference type="Pfam" id="PF26355">
    <property type="entry name" value="HTH_VMAP-M9"/>
    <property type="match status" value="1"/>
</dbReference>
<feature type="domain" description="vWA-MoxR associated protein N-terminal HTH" evidence="1">
    <location>
        <begin position="15"/>
        <end position="78"/>
    </location>
</feature>
<accession>A0A1D8TU52</accession>
<dbReference type="Pfam" id="PF14516">
    <property type="entry name" value="AAA_35"/>
    <property type="match status" value="1"/>
</dbReference>
<evidence type="ECO:0000313" key="2">
    <source>
        <dbReference type="EMBL" id="AOX01006.1"/>
    </source>
</evidence>
<organism evidence="2 3">
    <name type="scientific">Moorena producens PAL-8-15-08-1</name>
    <dbReference type="NCBI Taxonomy" id="1458985"/>
    <lineage>
        <taxon>Bacteria</taxon>
        <taxon>Bacillati</taxon>
        <taxon>Cyanobacteriota</taxon>
        <taxon>Cyanophyceae</taxon>
        <taxon>Coleofasciculales</taxon>
        <taxon>Coleofasciculaceae</taxon>
        <taxon>Moorena</taxon>
    </lineage>
</organism>